<protein>
    <recommendedName>
        <fullName evidence="2">Glycosyltransferase N-terminal domain-containing protein</fullName>
    </recommendedName>
</protein>
<reference evidence="3" key="1">
    <citation type="submission" date="2019-10" db="EMBL/GenBank/DDBJ databases">
        <authorList>
            <person name="Zhang R."/>
            <person name="Pan Y."/>
            <person name="Wang J."/>
            <person name="Ma R."/>
            <person name="Yu S."/>
        </authorList>
    </citation>
    <scope>NUCLEOTIDE SEQUENCE</scope>
    <source>
        <strain evidence="3">LA-IB0</strain>
        <tissue evidence="3">Leaf</tissue>
    </source>
</reference>
<dbReference type="Pfam" id="PF26168">
    <property type="entry name" value="Glyco_transf_N"/>
    <property type="match status" value="1"/>
</dbReference>
<dbReference type="PANTHER" id="PTHR48044">
    <property type="entry name" value="GLYCOSYLTRANSFERASE"/>
    <property type="match status" value="1"/>
</dbReference>
<organism evidence="3 4">
    <name type="scientific">Buddleja alternifolia</name>
    <dbReference type="NCBI Taxonomy" id="168488"/>
    <lineage>
        <taxon>Eukaryota</taxon>
        <taxon>Viridiplantae</taxon>
        <taxon>Streptophyta</taxon>
        <taxon>Embryophyta</taxon>
        <taxon>Tracheophyta</taxon>
        <taxon>Spermatophyta</taxon>
        <taxon>Magnoliopsida</taxon>
        <taxon>eudicotyledons</taxon>
        <taxon>Gunneridae</taxon>
        <taxon>Pentapetalae</taxon>
        <taxon>asterids</taxon>
        <taxon>lamiids</taxon>
        <taxon>Lamiales</taxon>
        <taxon>Scrophulariaceae</taxon>
        <taxon>Buddlejeae</taxon>
        <taxon>Buddleja</taxon>
    </lineage>
</organism>
<dbReference type="SUPFAM" id="SSF53756">
    <property type="entry name" value="UDP-Glycosyltransferase/glycogen phosphorylase"/>
    <property type="match status" value="1"/>
</dbReference>
<evidence type="ECO:0000313" key="3">
    <source>
        <dbReference type="EMBL" id="KAG8372016.1"/>
    </source>
</evidence>
<dbReference type="EMBL" id="WHWC01000012">
    <property type="protein sequence ID" value="KAG8372016.1"/>
    <property type="molecule type" value="Genomic_DNA"/>
</dbReference>
<name>A0AAV6WV86_9LAMI</name>
<keyword evidence="4" id="KW-1185">Reference proteome</keyword>
<dbReference type="FunFam" id="3.40.50.2000:FF:000238">
    <property type="entry name" value="Glycosyltransferase"/>
    <property type="match status" value="1"/>
</dbReference>
<accession>A0AAV6WV86</accession>
<gene>
    <name evidence="3" type="ORF">BUALT_Bualt12G0022900</name>
</gene>
<dbReference type="Proteomes" id="UP000826271">
    <property type="component" value="Unassembled WGS sequence"/>
</dbReference>
<comment type="similarity">
    <text evidence="1">Belongs to the UDP-glycosyltransferase family.</text>
</comment>
<evidence type="ECO:0000259" key="2">
    <source>
        <dbReference type="Pfam" id="PF26168"/>
    </source>
</evidence>
<proteinExistence type="inferred from homology"/>
<feature type="domain" description="Glycosyltransferase N-terminal" evidence="2">
    <location>
        <begin position="12"/>
        <end position="246"/>
    </location>
</feature>
<evidence type="ECO:0000313" key="4">
    <source>
        <dbReference type="Proteomes" id="UP000826271"/>
    </source>
</evidence>
<dbReference type="InterPro" id="IPR058980">
    <property type="entry name" value="Glyco_transf_N"/>
</dbReference>
<dbReference type="Gene3D" id="3.40.50.2000">
    <property type="entry name" value="Glycogen Phosphorylase B"/>
    <property type="match status" value="3"/>
</dbReference>
<dbReference type="GO" id="GO:0008194">
    <property type="term" value="F:UDP-glycosyltransferase activity"/>
    <property type="evidence" value="ECO:0007669"/>
    <property type="project" value="UniProtKB-ARBA"/>
</dbReference>
<sequence length="306" mass="34947">MEHSQISNKEHQVAVVMVPLWEQGHLNQLLHLSRLVSAHKIPVYYIATATHNRQARTRAHGFDPSSLTNLHFHDFPTPSFPNLSPNPNSSNKFPSHLFPMIKASMNLREPIFNLVKELSDTVGRVVVIYDSLMAYVVQDMKSLANVESYCFHSISAFTLFSFYWENAGKPIVPTEVEVVLRELPSMEGCLTQEFLEFSEMQREVRKSHHGNLFNSNREIESLYLDMLEKLAFLGGEKHFAIGPFNPVEKKDPKSRIERVVRKLMESGEGDETRQRAKELARGVAQSVMEGGPTRLEMDLFIAHITR</sequence>
<dbReference type="PANTHER" id="PTHR48044:SF23">
    <property type="entry name" value="ANTHOCYANIDIN 3-O-GLUCOSYLTRANSFERASE-LIKE"/>
    <property type="match status" value="1"/>
</dbReference>
<dbReference type="AlphaFoldDB" id="A0AAV6WV86"/>
<comment type="caution">
    <text evidence="3">The sequence shown here is derived from an EMBL/GenBank/DDBJ whole genome shotgun (WGS) entry which is preliminary data.</text>
</comment>
<evidence type="ECO:0000256" key="1">
    <source>
        <dbReference type="ARBA" id="ARBA00009995"/>
    </source>
</evidence>